<gene>
    <name evidence="2" type="ORF">CHU93_03570</name>
</gene>
<dbReference type="RefSeq" id="WP_094472794.1">
    <property type="nucleotide sequence ID" value="NZ_NOXT01000080.1"/>
</dbReference>
<dbReference type="Pfam" id="PF06877">
    <property type="entry name" value="RraB"/>
    <property type="match status" value="1"/>
</dbReference>
<organism evidence="2 3">
    <name type="scientific">Sandarakinorhabdus cyanobacteriorum</name>
    <dbReference type="NCBI Taxonomy" id="1981098"/>
    <lineage>
        <taxon>Bacteria</taxon>
        <taxon>Pseudomonadati</taxon>
        <taxon>Pseudomonadota</taxon>
        <taxon>Alphaproteobacteria</taxon>
        <taxon>Sphingomonadales</taxon>
        <taxon>Sphingosinicellaceae</taxon>
        <taxon>Sandarakinorhabdus</taxon>
    </lineage>
</organism>
<comment type="caution">
    <text evidence="2">The sequence shown here is derived from an EMBL/GenBank/DDBJ whole genome shotgun (WGS) entry which is preliminary data.</text>
</comment>
<sequence length="120" mass="12907">MSLAKVDPALLAEELAANEEVLSALAENGDIAAISRPIDLHFKGNQTNIEMLASNAETLGFRFVGFAEYEDGDMAADLQIDSTSDREAISALTRRALEIEILHAVEFDGWGCHAETGLAD</sequence>
<dbReference type="OrthoDB" id="7472091at2"/>
<evidence type="ECO:0000313" key="2">
    <source>
        <dbReference type="EMBL" id="OYQ32196.1"/>
    </source>
</evidence>
<accession>A0A255YSI3</accession>
<dbReference type="AlphaFoldDB" id="A0A255YSI3"/>
<name>A0A255YSI3_9SPHN</name>
<protein>
    <recommendedName>
        <fullName evidence="1">Regulator of ribonuclease activity B domain-containing protein</fullName>
    </recommendedName>
</protein>
<reference evidence="2 3" key="1">
    <citation type="submission" date="2017-07" db="EMBL/GenBank/DDBJ databases">
        <title>Sandarakinorhabdus cyanobacteriorum sp. nov., a novel bacterium isolated from cyanobacterial aggregates in a eutrophic lake.</title>
        <authorList>
            <person name="Cai H."/>
        </authorList>
    </citation>
    <scope>NUCLEOTIDE SEQUENCE [LARGE SCALE GENOMIC DNA]</scope>
    <source>
        <strain evidence="2 3">TH057</strain>
    </source>
</reference>
<dbReference type="EMBL" id="NOXT01000080">
    <property type="protein sequence ID" value="OYQ32196.1"/>
    <property type="molecule type" value="Genomic_DNA"/>
</dbReference>
<evidence type="ECO:0000259" key="1">
    <source>
        <dbReference type="Pfam" id="PF06877"/>
    </source>
</evidence>
<dbReference type="SUPFAM" id="SSF89946">
    <property type="entry name" value="Hypothetical protein VC0424"/>
    <property type="match status" value="1"/>
</dbReference>
<keyword evidence="3" id="KW-1185">Reference proteome</keyword>
<proteinExistence type="predicted"/>
<dbReference type="Gene3D" id="3.30.70.970">
    <property type="entry name" value="RraB-like"/>
    <property type="match status" value="1"/>
</dbReference>
<feature type="domain" description="Regulator of ribonuclease activity B" evidence="1">
    <location>
        <begin position="16"/>
        <end position="112"/>
    </location>
</feature>
<dbReference type="InterPro" id="IPR009671">
    <property type="entry name" value="RraB_dom"/>
</dbReference>
<dbReference type="InterPro" id="IPR036701">
    <property type="entry name" value="RraB-like_sf"/>
</dbReference>
<evidence type="ECO:0000313" key="3">
    <source>
        <dbReference type="Proteomes" id="UP000216991"/>
    </source>
</evidence>
<dbReference type="Proteomes" id="UP000216991">
    <property type="component" value="Unassembled WGS sequence"/>
</dbReference>